<dbReference type="EMBL" id="LR743510">
    <property type="protein sequence ID" value="CAA2137509.1"/>
    <property type="molecule type" value="Genomic_DNA"/>
</dbReference>
<dbReference type="Proteomes" id="UP001055307">
    <property type="component" value="Unassembled WGS sequence"/>
</dbReference>
<evidence type="ECO:0000313" key="1">
    <source>
        <dbReference type="EMBL" id="CAA2137509.1"/>
    </source>
</evidence>
<proteinExistence type="predicted"/>
<geneLocation type="plasmid" evidence="1">
    <name>1</name>
</geneLocation>
<evidence type="ECO:0000313" key="2">
    <source>
        <dbReference type="EMBL" id="GJD38025.1"/>
    </source>
</evidence>
<protein>
    <submittedName>
        <fullName evidence="1">Uncharacterized protein</fullName>
    </submittedName>
</protein>
<gene>
    <name evidence="1" type="ORF">MBLL_00692</name>
    <name evidence="2" type="ORF">OICFNHDK_0465</name>
</gene>
<keyword evidence="3" id="KW-1185">Reference proteome</keyword>
<dbReference type="EMBL" id="BPQF01000003">
    <property type="protein sequence ID" value="GJD38025.1"/>
    <property type="molecule type" value="Genomic_DNA"/>
</dbReference>
<accession>A0A679JXF0</accession>
<name>A0A679JXF0_9HYPH</name>
<evidence type="ECO:0000313" key="3">
    <source>
        <dbReference type="Proteomes" id="UP001055307"/>
    </source>
</evidence>
<reference evidence="2" key="1">
    <citation type="journal article" date="2016" name="Front. Microbiol.">
        <title>Genome Sequence of the Piezophilic, Mesophilic Sulfate-Reducing Bacterium Desulfovibrio indicus J2T.</title>
        <authorList>
            <person name="Cao J."/>
            <person name="Maignien L."/>
            <person name="Shao Z."/>
            <person name="Alain K."/>
            <person name="Jebbar M."/>
        </authorList>
    </citation>
    <scope>NUCLEOTIDE SEQUENCE</scope>
    <source>
        <strain evidence="2">DSM 21893</strain>
    </source>
</reference>
<organism evidence="1">
    <name type="scientific">Methylobacterium bullatum</name>
    <dbReference type="NCBI Taxonomy" id="570505"/>
    <lineage>
        <taxon>Bacteria</taxon>
        <taxon>Pseudomonadati</taxon>
        <taxon>Pseudomonadota</taxon>
        <taxon>Alphaproteobacteria</taxon>
        <taxon>Hyphomicrobiales</taxon>
        <taxon>Methylobacteriaceae</taxon>
        <taxon>Methylobacterium</taxon>
    </lineage>
</organism>
<keyword evidence="1" id="KW-0614">Plasmid</keyword>
<sequence length="62" mass="6532">MPSLLEAAEDELTAMAQAAREAIDLRLQMSPGEDGVSFWAAVAKLYARGLAEPVAVPEECAA</sequence>
<reference evidence="2" key="3">
    <citation type="submission" date="2021-08" db="EMBL/GenBank/DDBJ databases">
        <authorList>
            <person name="Tani A."/>
            <person name="Ola A."/>
            <person name="Ogura Y."/>
            <person name="Katsura K."/>
            <person name="Hayashi T."/>
        </authorList>
    </citation>
    <scope>NUCLEOTIDE SEQUENCE</scope>
    <source>
        <strain evidence="2">DSM 21893</strain>
    </source>
</reference>
<dbReference type="RefSeq" id="WP_018041734.1">
    <property type="nucleotide sequence ID" value="NZ_BPQF01000003.1"/>
</dbReference>
<dbReference type="AlphaFoldDB" id="A0A679JXF0"/>
<reference evidence="1" key="2">
    <citation type="submission" date="2019-12" db="EMBL/GenBank/DDBJ databases">
        <authorList>
            <person name="Cremers G."/>
        </authorList>
    </citation>
    <scope>NUCLEOTIDE SEQUENCE</scope>
    <source>
        <strain evidence="1">Mbul2</strain>
        <plasmid evidence="1">1</plasmid>
    </source>
</reference>